<dbReference type="AlphaFoldDB" id="A0A822XBN6"/>
<sequence>MLNSNFKFINILNNMIRGQNKQQWIIAVTFFYFFRKKSSKSNCWSCIFTYGFKNNTIDINFSVSQLLSNNKSMLFITNNNWCGMFNFFQTGKGVLK</sequence>
<protein>
    <submittedName>
        <fullName evidence="1">Uncharacterized protein</fullName>
    </submittedName>
</protein>
<gene>
    <name evidence="1" type="ORF">SAMEA2273352_05181</name>
</gene>
<name>A0A822XBN6_9ENTR</name>
<proteinExistence type="predicted"/>
<dbReference type="Proteomes" id="UP000076205">
    <property type="component" value="Unassembled WGS sequence"/>
</dbReference>
<reference evidence="1 2" key="1">
    <citation type="submission" date="2016-03" db="EMBL/GenBank/DDBJ databases">
        <authorList>
            <consortium name="Pathogen Informatics"/>
        </authorList>
    </citation>
    <scope>NUCLEOTIDE SEQUENCE [LARGE SCALE GENOMIC DNA]</scope>
    <source>
        <strain evidence="2">e1424</strain>
    </source>
</reference>
<comment type="caution">
    <text evidence="1">The sequence shown here is derived from an EMBL/GenBank/DDBJ whole genome shotgun (WGS) entry which is preliminary data.</text>
</comment>
<evidence type="ECO:0000313" key="2">
    <source>
        <dbReference type="Proteomes" id="UP000076205"/>
    </source>
</evidence>
<dbReference type="EMBL" id="FJYW01000029">
    <property type="protein sequence ID" value="CZY49882.1"/>
    <property type="molecule type" value="Genomic_DNA"/>
</dbReference>
<organism evidence="1 2">
    <name type="scientific">Enterobacter hormaechei</name>
    <dbReference type="NCBI Taxonomy" id="158836"/>
    <lineage>
        <taxon>Bacteria</taxon>
        <taxon>Pseudomonadati</taxon>
        <taxon>Pseudomonadota</taxon>
        <taxon>Gammaproteobacteria</taxon>
        <taxon>Enterobacterales</taxon>
        <taxon>Enterobacteriaceae</taxon>
        <taxon>Enterobacter</taxon>
        <taxon>Enterobacter cloacae complex</taxon>
    </lineage>
</organism>
<accession>A0A822XBN6</accession>
<evidence type="ECO:0000313" key="1">
    <source>
        <dbReference type="EMBL" id="CZY49882.1"/>
    </source>
</evidence>